<dbReference type="Proteomes" id="UP001331515">
    <property type="component" value="Unassembled WGS sequence"/>
</dbReference>
<evidence type="ECO:0000313" key="3">
    <source>
        <dbReference type="Proteomes" id="UP001331515"/>
    </source>
</evidence>
<protein>
    <submittedName>
        <fullName evidence="2">Uncharacterized protein</fullName>
    </submittedName>
</protein>
<organism evidence="2 3">
    <name type="scientific">Champsocephalus gunnari</name>
    <name type="common">Mackerel icefish</name>
    <dbReference type="NCBI Taxonomy" id="52237"/>
    <lineage>
        <taxon>Eukaryota</taxon>
        <taxon>Metazoa</taxon>
        <taxon>Chordata</taxon>
        <taxon>Craniata</taxon>
        <taxon>Vertebrata</taxon>
        <taxon>Euteleostomi</taxon>
        <taxon>Actinopterygii</taxon>
        <taxon>Neopterygii</taxon>
        <taxon>Teleostei</taxon>
        <taxon>Neoteleostei</taxon>
        <taxon>Acanthomorphata</taxon>
        <taxon>Eupercaria</taxon>
        <taxon>Perciformes</taxon>
        <taxon>Notothenioidei</taxon>
        <taxon>Channichthyidae</taxon>
        <taxon>Champsocephalus</taxon>
    </lineage>
</organism>
<comment type="caution">
    <text evidence="2">The sequence shown here is derived from an EMBL/GenBank/DDBJ whole genome shotgun (WGS) entry which is preliminary data.</text>
</comment>
<accession>A0AAN8E2K7</accession>
<dbReference type="AlphaFoldDB" id="A0AAN8E2K7"/>
<name>A0AAN8E2K7_CHAGU</name>
<gene>
    <name evidence="2" type="ORF">CgunFtcFv8_004253</name>
</gene>
<feature type="region of interest" description="Disordered" evidence="1">
    <location>
        <begin position="52"/>
        <end position="78"/>
    </location>
</feature>
<dbReference type="EMBL" id="JAURVH010001515">
    <property type="protein sequence ID" value="KAK5932560.1"/>
    <property type="molecule type" value="Genomic_DNA"/>
</dbReference>
<sequence length="78" mass="8723">MKPIRLFRISSTASLNKVELNCSATHQSPTLCESARCPVVIFKLTPRHMTWSSVGDQRERGEGVKAGNLSNRPDLDPW</sequence>
<evidence type="ECO:0000313" key="2">
    <source>
        <dbReference type="EMBL" id="KAK5932560.1"/>
    </source>
</evidence>
<evidence type="ECO:0000256" key="1">
    <source>
        <dbReference type="SAM" id="MobiDB-lite"/>
    </source>
</evidence>
<keyword evidence="3" id="KW-1185">Reference proteome</keyword>
<reference evidence="2 3" key="1">
    <citation type="journal article" date="2023" name="Mol. Biol. Evol.">
        <title>Genomics of Secondarily Temperate Adaptation in the Only Non-Antarctic Icefish.</title>
        <authorList>
            <person name="Rivera-Colon A.G."/>
            <person name="Rayamajhi N."/>
            <person name="Minhas B.F."/>
            <person name="Madrigal G."/>
            <person name="Bilyk K.T."/>
            <person name="Yoon V."/>
            <person name="Hune M."/>
            <person name="Gregory S."/>
            <person name="Cheng C.H.C."/>
            <person name="Catchen J.M."/>
        </authorList>
    </citation>
    <scope>NUCLEOTIDE SEQUENCE [LARGE SCALE GENOMIC DNA]</scope>
    <source>
        <tissue evidence="2">White muscle</tissue>
    </source>
</reference>
<proteinExistence type="predicted"/>